<name>A0AAW4N0G0_9BACT</name>
<evidence type="ECO:0000313" key="3">
    <source>
        <dbReference type="Proteomes" id="UP001196765"/>
    </source>
</evidence>
<protein>
    <submittedName>
        <fullName evidence="2">Uncharacterized protein</fullName>
    </submittedName>
</protein>
<reference evidence="2" key="1">
    <citation type="submission" date="2021-06" db="EMBL/GenBank/DDBJ databases">
        <title>Collection of gut derived symbiotic bacterial strains cultured from healthy donors.</title>
        <authorList>
            <person name="Lin H."/>
            <person name="Littmann E."/>
            <person name="Pamer E.G."/>
        </authorList>
    </citation>
    <scope>NUCLEOTIDE SEQUENCE</scope>
    <source>
        <strain evidence="2">MSK.21.74</strain>
    </source>
</reference>
<dbReference type="EMBL" id="JAHOEI010000009">
    <property type="protein sequence ID" value="MBV3386985.1"/>
    <property type="molecule type" value="Genomic_DNA"/>
</dbReference>
<feature type="chain" id="PRO_5043845670" evidence="1">
    <location>
        <begin position="23"/>
        <end position="864"/>
    </location>
</feature>
<accession>A0AAW4N0G0</accession>
<proteinExistence type="predicted"/>
<keyword evidence="1" id="KW-0732">Signal</keyword>
<dbReference type="Proteomes" id="UP001196765">
    <property type="component" value="Unassembled WGS sequence"/>
</dbReference>
<comment type="caution">
    <text evidence="2">The sequence shown here is derived from an EMBL/GenBank/DDBJ whole genome shotgun (WGS) entry which is preliminary data.</text>
</comment>
<evidence type="ECO:0000313" key="2">
    <source>
        <dbReference type="EMBL" id="MBV3386985.1"/>
    </source>
</evidence>
<gene>
    <name evidence="2" type="ORF">KSW82_04425</name>
</gene>
<feature type="signal peptide" evidence="1">
    <location>
        <begin position="1"/>
        <end position="22"/>
    </location>
</feature>
<sequence length="864" mass="97614">MNKKFYLLVLGAASLALQPVNARSQFAKKQVAKVVNTDVATSVTSSSSSSSTTTSYERNIISVIKPADMPVVSFGSKKEDQLLGCDVVYNSDSLNVLPTRIFDEKGRLIYVKSPDGSYERYVYAEDQQGRTISEDKYEHTTSDEAGKETLLCSKTYGYDHLVGDVIDGKAYLMKEITYGVDHFSQIHYISEIKEYNWFEAGNCFVLTGQKNNIKVTVEISGDVCEATAWKGEELKDGWGNWSKIKGQVWNVTDNSTIHKDYSSSSVSGNKKEVTSANGYTTIINYNYSADKGGSWIPTDKTVKTDNYDDPWIYDGKNREKNTYNYDGTKFVLKTKEVSEWVHQNINVVHDFEYDYNNNNGNKTDYGYRAFKANGEEISRDSIYFFNDWSYVLKNEPEAENEEEGRIEESYSRILVFYDKNGQENAKYRMNGLKASNRPTEPLEIFKNGKWERVSIPNGTYTLALGDFGNQLTYTFNSEGYIAKEEQSIIEEKLDPGVEMINWKTRTYSYSDNGYKIDIQYPEDKYPNTYDTMEITLEADGTHTSIEKCYLRGDFEFAKKYVTTTYGVLLEYRWDWKANDFETEPQVWNIGVTSESNGVKTTIYKEMQDGKIVETSKREEINNGNGSTTITYNKVGNEWQPSSKEENSYVAKPQFALIMPSSPVKAYNSSAYISDIDSTFFADKSDLSSHANYTWDASSDSWKADYVNESTCNVEGNTLTYTVKNSYIESIISYTRDNDNRLIRYTENSSTATRAAANTSLIKDFEYDKKGRLASVTITTDHVEKYVMKYGDEATGINLVVAAPVSAIHISVSGKMITAEGCKQLALYSLDGKKLAASQNATIMAPTTGVFIIVADGKKIKMVIR</sequence>
<dbReference type="RefSeq" id="WP_217744063.1">
    <property type="nucleotide sequence ID" value="NZ_JAHOEI010000009.1"/>
</dbReference>
<evidence type="ECO:0000256" key="1">
    <source>
        <dbReference type="SAM" id="SignalP"/>
    </source>
</evidence>
<dbReference type="AlphaFoldDB" id="A0AAW4N0G0"/>
<organism evidence="2 3">
    <name type="scientific">Segatella copri</name>
    <dbReference type="NCBI Taxonomy" id="165179"/>
    <lineage>
        <taxon>Bacteria</taxon>
        <taxon>Pseudomonadati</taxon>
        <taxon>Bacteroidota</taxon>
        <taxon>Bacteroidia</taxon>
        <taxon>Bacteroidales</taxon>
        <taxon>Prevotellaceae</taxon>
        <taxon>Segatella</taxon>
    </lineage>
</organism>